<accession>A0ABT2CAL5</accession>
<sequence>MTAQPDEPRTETTLTTRIRINIPGSRPIPPVVMRTPMSDVDAGPGTPTGPDAEPSASAAGGNVRTDRADRPGRPDAGRPDGAARTDAAPERPAPERAAEARPAEEKPTSDWFAPRKPVAATPPPAAPGGTDGAGFTLPADGPGAPAPAGPGAGPDGLGLPDGSGQGGPAGPVGMPYFSDAPGGAGQDGHTPEEPGDGHREPLPVRPTGSRGPAGRTTGPMTGNSTVGTNLFGAGAPLDGGTPAGAQHDGAPLDGLPEPAPGYDDPEATSAFNPLPQVPPPGTPAHGTPAFGSPGFDTAGFDMPGGTGPSAGGDGTGPWRADDTAVLTPQQPAPGPGRSGPAGPAGPRGGGRGPAGGRPKGGGGQVSGDTLTSGIPVVPAADRTPPALRDPAPGRPGGPGRSPSAGAPAPAPKAPASSSSPGAPGRAPKKKGRSKLVLLAAGVVGLAGVAYGAGLLLNHSDVPKGTTVLGLDIGGGTKEEAVAKMRTAFGQRAGSPLKLDVGGRTAELDPAKAGLSLDNEETVRAAAGSDYNPVSVIGSLFGGERVAEPVVPVDEEKLSAALNDLAGVSGSANDGTIVFKPGKAVAVPGKAGSGLDVKQSVAAVRDAYRTQVETGKAGPVKLPVTTRQPSVDQAELDRAMKEFAEPAMSGLVTIKAGGKQIQFGPNRSLPQILSMKPVDGKLVPVFDKKAITDLLEGTFNGVMITKGDGQKHPVGADDVAHALQTALLGKTPAERTETIALDGEG</sequence>
<protein>
    <recommendedName>
        <fullName evidence="2">YoaR-like putative peptidoglycan binding domain-containing protein</fullName>
    </recommendedName>
</protein>
<evidence type="ECO:0000313" key="3">
    <source>
        <dbReference type="EMBL" id="MCS0634451.1"/>
    </source>
</evidence>
<feature type="domain" description="YoaR-like putative peptidoglycan binding" evidence="2">
    <location>
        <begin position="507"/>
        <end position="608"/>
    </location>
</feature>
<feature type="compositionally biased region" description="Gly residues" evidence="1">
    <location>
        <begin position="150"/>
        <end position="170"/>
    </location>
</feature>
<proteinExistence type="predicted"/>
<keyword evidence="4" id="KW-1185">Reference proteome</keyword>
<evidence type="ECO:0000313" key="4">
    <source>
        <dbReference type="Proteomes" id="UP001431313"/>
    </source>
</evidence>
<dbReference type="InterPro" id="IPR022029">
    <property type="entry name" value="YoaR-like_PG-bd"/>
</dbReference>
<evidence type="ECO:0000256" key="1">
    <source>
        <dbReference type="SAM" id="MobiDB-lite"/>
    </source>
</evidence>
<feature type="compositionally biased region" description="Basic and acidic residues" evidence="1">
    <location>
        <begin position="1"/>
        <end position="10"/>
    </location>
</feature>
<comment type="caution">
    <text evidence="3">The sequence shown here is derived from an EMBL/GenBank/DDBJ whole genome shotgun (WGS) entry which is preliminary data.</text>
</comment>
<feature type="region of interest" description="Disordered" evidence="1">
    <location>
        <begin position="1"/>
        <end position="430"/>
    </location>
</feature>
<gene>
    <name evidence="3" type="ORF">NX801_01970</name>
</gene>
<feature type="compositionally biased region" description="Gly residues" evidence="1">
    <location>
        <begin position="302"/>
        <end position="315"/>
    </location>
</feature>
<feature type="compositionally biased region" description="Low complexity" evidence="1">
    <location>
        <begin position="133"/>
        <end position="143"/>
    </location>
</feature>
<organism evidence="3 4">
    <name type="scientific">Streptomyces pyxinae</name>
    <dbReference type="NCBI Taxonomy" id="2970734"/>
    <lineage>
        <taxon>Bacteria</taxon>
        <taxon>Bacillati</taxon>
        <taxon>Actinomycetota</taxon>
        <taxon>Actinomycetes</taxon>
        <taxon>Kitasatosporales</taxon>
        <taxon>Streptomycetaceae</taxon>
        <taxon>Streptomyces</taxon>
    </lineage>
</organism>
<dbReference type="Pfam" id="PF12229">
    <property type="entry name" value="PG_binding_4"/>
    <property type="match status" value="1"/>
</dbReference>
<evidence type="ECO:0000259" key="2">
    <source>
        <dbReference type="Pfam" id="PF12229"/>
    </source>
</evidence>
<reference evidence="3" key="1">
    <citation type="submission" date="2022-08" db="EMBL/GenBank/DDBJ databases">
        <authorList>
            <person name="Somphong A."/>
            <person name="Phongsopitanun W."/>
        </authorList>
    </citation>
    <scope>NUCLEOTIDE SEQUENCE</scope>
    <source>
        <strain evidence="3">LP05-1</strain>
    </source>
</reference>
<dbReference type="Proteomes" id="UP001431313">
    <property type="component" value="Unassembled WGS sequence"/>
</dbReference>
<feature type="compositionally biased region" description="Low complexity" evidence="1">
    <location>
        <begin position="11"/>
        <end position="22"/>
    </location>
</feature>
<feature type="compositionally biased region" description="Basic and acidic residues" evidence="1">
    <location>
        <begin position="64"/>
        <end position="108"/>
    </location>
</feature>
<feature type="compositionally biased region" description="Gly residues" evidence="1">
    <location>
        <begin position="345"/>
        <end position="365"/>
    </location>
</feature>
<feature type="compositionally biased region" description="Polar residues" evidence="1">
    <location>
        <begin position="218"/>
        <end position="228"/>
    </location>
</feature>
<dbReference type="EMBL" id="JANUGQ010000001">
    <property type="protein sequence ID" value="MCS0634451.1"/>
    <property type="molecule type" value="Genomic_DNA"/>
</dbReference>
<name>A0ABT2CAL5_9ACTN</name>
<feature type="compositionally biased region" description="Low complexity" evidence="1">
    <location>
        <begin position="400"/>
        <end position="425"/>
    </location>
</feature>
<feature type="compositionally biased region" description="Basic and acidic residues" evidence="1">
    <location>
        <begin position="189"/>
        <end position="202"/>
    </location>
</feature>